<sequence>MPDQKNIIIAIAISLAIVLGFEFLWPAKPAPAPVPVAQQAAAPTGAPQPASTASAPTVPGSPAQTALNRSEAVAQGQRLKIETPQLAGSLSLVGSRLDDLTLVNYHETPDTASPRIALLSPKTTAEPYYAEFGWVSGDTAVKVPGPDAVWQADADVLTPQSPVMLLWSNGEGLVFKRTLKVDENFMFTITDSVENTGGKAVTLNPYGLIARGYTPHTQDFYILHEGPLGVFDSTLKELKYKTLKEEKAFSTDSKGGWLGITDKYWLTAIDLDNDTSSKARFLYTTSDQKDRYQADFLGEARTIEPGQSVAVKTDFFAGAKQVKLLDHYAEAYQIDRFDLAIDFGWFYFLTKPFFYGLQFLHGLFGNFGLAILGFTVVLRLLMYPLADKSFKSMSKMKKLQPQLKSLQEKYADDRARLNQEMMALYKKEGANPVAGCLPMLIQIPIFFSLYKVLFVSIEMRHAPFFGWIHDLSSPDPTTLFNLFGLLPFTPPSFLHIGVWPLIMGLTMWIQQKLNPAPADPMQAKIMGFLPLIFTFMLANFPAGLVIYWAWNNALSSAQQWIIMRKAGVSA</sequence>
<dbReference type="InterPro" id="IPR047196">
    <property type="entry name" value="YidC_ALB_C"/>
</dbReference>
<dbReference type="Proteomes" id="UP000185678">
    <property type="component" value="Unassembled WGS sequence"/>
</dbReference>
<proteinExistence type="inferred from homology"/>
<dbReference type="GO" id="GO:0015031">
    <property type="term" value="P:protein transport"/>
    <property type="evidence" value="ECO:0007669"/>
    <property type="project" value="UniProtKB-KW"/>
</dbReference>
<dbReference type="Pfam" id="PF14849">
    <property type="entry name" value="YidC_periplas"/>
    <property type="match status" value="1"/>
</dbReference>
<evidence type="ECO:0000256" key="10">
    <source>
        <dbReference type="ARBA" id="ARBA00023186"/>
    </source>
</evidence>
<evidence type="ECO:0000256" key="6">
    <source>
        <dbReference type="ARBA" id="ARBA00022692"/>
    </source>
</evidence>
<comment type="subunit">
    <text evidence="13">Interacts with the Sec translocase complex via SecD. Specifically interacts with transmembrane segments of nascent integral membrane proteins during membrane integration.</text>
</comment>
<evidence type="ECO:0000256" key="14">
    <source>
        <dbReference type="SAM" id="MobiDB-lite"/>
    </source>
</evidence>
<dbReference type="GO" id="GO:0005886">
    <property type="term" value="C:plasma membrane"/>
    <property type="evidence" value="ECO:0007669"/>
    <property type="project" value="UniProtKB-SubCell"/>
</dbReference>
<evidence type="ECO:0000259" key="16">
    <source>
        <dbReference type="Pfam" id="PF14849"/>
    </source>
</evidence>
<dbReference type="CDD" id="cd20070">
    <property type="entry name" value="5TM_YidC_Alb3"/>
    <property type="match status" value="1"/>
</dbReference>
<feature type="transmembrane region" description="Helical" evidence="13">
    <location>
        <begin position="363"/>
        <end position="386"/>
    </location>
</feature>
<dbReference type="InterPro" id="IPR001708">
    <property type="entry name" value="YidC/ALB3/OXA1/COX18"/>
</dbReference>
<feature type="domain" description="Membrane insertase YidC N-terminal" evidence="16">
    <location>
        <begin position="78"/>
        <end position="355"/>
    </location>
</feature>
<comment type="subcellular location">
    <subcellularLocation>
        <location evidence="1">Cell inner membrane</location>
        <topology evidence="1">Multi-pass membrane protein</topology>
    </subcellularLocation>
    <subcellularLocation>
        <location evidence="13">Cell membrane</location>
        <topology evidence="13">Multi-pass membrane protein</topology>
    </subcellularLocation>
</comment>
<organism evidence="17 18">
    <name type="scientific">Insolitispirillum peregrinum</name>
    <dbReference type="NCBI Taxonomy" id="80876"/>
    <lineage>
        <taxon>Bacteria</taxon>
        <taxon>Pseudomonadati</taxon>
        <taxon>Pseudomonadota</taxon>
        <taxon>Alphaproteobacteria</taxon>
        <taxon>Rhodospirillales</taxon>
        <taxon>Novispirillaceae</taxon>
        <taxon>Insolitispirillum</taxon>
    </lineage>
</organism>
<evidence type="ECO:0000256" key="8">
    <source>
        <dbReference type="ARBA" id="ARBA00022989"/>
    </source>
</evidence>
<dbReference type="PRINTS" id="PR00701">
    <property type="entry name" value="60KDINNERMP"/>
</dbReference>
<dbReference type="NCBIfam" id="NF002353">
    <property type="entry name" value="PRK01318.1-4"/>
    <property type="match status" value="1"/>
</dbReference>
<protein>
    <recommendedName>
        <fullName evidence="3 13">Membrane protein insertase YidC</fullName>
    </recommendedName>
    <alternativeName>
        <fullName evidence="12 13">Foldase YidC</fullName>
    </alternativeName>
    <alternativeName>
        <fullName evidence="11 13">Membrane integrase YidC</fullName>
    </alternativeName>
    <alternativeName>
        <fullName evidence="13">Membrane protein YidC</fullName>
    </alternativeName>
</protein>
<dbReference type="STRING" id="80876.SAMN05421779_10464"/>
<evidence type="ECO:0000259" key="15">
    <source>
        <dbReference type="Pfam" id="PF02096"/>
    </source>
</evidence>
<feature type="transmembrane region" description="Helical" evidence="13">
    <location>
        <begin position="529"/>
        <end position="550"/>
    </location>
</feature>
<dbReference type="Gene3D" id="2.70.98.90">
    <property type="match status" value="1"/>
</dbReference>
<dbReference type="NCBIfam" id="TIGR03593">
    <property type="entry name" value="yidC_nterm"/>
    <property type="match status" value="1"/>
</dbReference>
<keyword evidence="5 13" id="KW-1003">Cell membrane</keyword>
<keyword evidence="8 13" id="KW-1133">Transmembrane helix</keyword>
<feature type="domain" description="Membrane insertase YidC/Oxa/ALB C-terminal" evidence="15">
    <location>
        <begin position="367"/>
        <end position="564"/>
    </location>
</feature>
<evidence type="ECO:0000256" key="3">
    <source>
        <dbReference type="ARBA" id="ARBA00015325"/>
    </source>
</evidence>
<dbReference type="PRINTS" id="PR01900">
    <property type="entry name" value="YIDCPROTEIN"/>
</dbReference>
<comment type="similarity">
    <text evidence="2 13">Belongs to the OXA1/ALB3/YidC family. Type 1 subfamily.</text>
</comment>
<evidence type="ECO:0000256" key="4">
    <source>
        <dbReference type="ARBA" id="ARBA00022448"/>
    </source>
</evidence>
<dbReference type="CDD" id="cd19961">
    <property type="entry name" value="EcYidC-like_peri"/>
    <property type="match status" value="1"/>
</dbReference>
<feature type="transmembrane region" description="Helical" evidence="13">
    <location>
        <begin position="429"/>
        <end position="450"/>
    </location>
</feature>
<evidence type="ECO:0000256" key="1">
    <source>
        <dbReference type="ARBA" id="ARBA00004429"/>
    </source>
</evidence>
<dbReference type="InterPro" id="IPR028055">
    <property type="entry name" value="YidC/Oxa/ALB_C"/>
</dbReference>
<dbReference type="Pfam" id="PF02096">
    <property type="entry name" value="60KD_IMP"/>
    <property type="match status" value="1"/>
</dbReference>
<evidence type="ECO:0000313" key="17">
    <source>
        <dbReference type="EMBL" id="SIS84332.1"/>
    </source>
</evidence>
<accession>A0A1N7ME81</accession>
<evidence type="ECO:0000256" key="13">
    <source>
        <dbReference type="HAMAP-Rule" id="MF_01810"/>
    </source>
</evidence>
<evidence type="ECO:0000256" key="11">
    <source>
        <dbReference type="ARBA" id="ARBA00033245"/>
    </source>
</evidence>
<evidence type="ECO:0000313" key="18">
    <source>
        <dbReference type="Proteomes" id="UP000185678"/>
    </source>
</evidence>
<dbReference type="AlphaFoldDB" id="A0A1N7ME81"/>
<keyword evidence="4 13" id="KW-0813">Transport</keyword>
<dbReference type="EMBL" id="FTOA01000004">
    <property type="protein sequence ID" value="SIS84332.1"/>
    <property type="molecule type" value="Genomic_DNA"/>
</dbReference>
<evidence type="ECO:0000256" key="7">
    <source>
        <dbReference type="ARBA" id="ARBA00022927"/>
    </source>
</evidence>
<reference evidence="17 18" key="1">
    <citation type="submission" date="2017-01" db="EMBL/GenBank/DDBJ databases">
        <authorList>
            <person name="Mah S.A."/>
            <person name="Swanson W.J."/>
            <person name="Moy G.W."/>
            <person name="Vacquier V.D."/>
        </authorList>
    </citation>
    <scope>NUCLEOTIDE SEQUENCE [LARGE SCALE GENOMIC DNA]</scope>
    <source>
        <strain evidence="17 18">DSM 11589</strain>
    </source>
</reference>
<dbReference type="PANTHER" id="PTHR12428:SF65">
    <property type="entry name" value="CYTOCHROME C OXIDASE ASSEMBLY PROTEIN COX18, MITOCHONDRIAL"/>
    <property type="match status" value="1"/>
</dbReference>
<keyword evidence="6 13" id="KW-0812">Transmembrane</keyword>
<feature type="compositionally biased region" description="Low complexity" evidence="14">
    <location>
        <begin position="36"/>
        <end position="63"/>
    </location>
</feature>
<keyword evidence="18" id="KW-1185">Reference proteome</keyword>
<dbReference type="GO" id="GO:0051205">
    <property type="term" value="P:protein insertion into membrane"/>
    <property type="evidence" value="ECO:0007669"/>
    <property type="project" value="TreeGrafter"/>
</dbReference>
<comment type="function">
    <text evidence="13">Required for the insertion and/or proper folding and/or complex formation of integral membrane proteins into the membrane. Involved in integration of membrane proteins that insert both dependently and independently of the Sec translocase complex, as well as at least some lipoproteins. Aids folding of multispanning membrane proteins.</text>
</comment>
<dbReference type="GO" id="GO:0032977">
    <property type="term" value="F:membrane insertase activity"/>
    <property type="evidence" value="ECO:0007669"/>
    <property type="project" value="InterPro"/>
</dbReference>
<dbReference type="OrthoDB" id="9780552at2"/>
<dbReference type="InterPro" id="IPR028053">
    <property type="entry name" value="Membr_insert_YidC_N"/>
</dbReference>
<name>A0A1N7ME81_9PROT</name>
<feature type="transmembrane region" description="Helical" evidence="13">
    <location>
        <begin position="7"/>
        <end position="25"/>
    </location>
</feature>
<evidence type="ECO:0000256" key="9">
    <source>
        <dbReference type="ARBA" id="ARBA00023136"/>
    </source>
</evidence>
<evidence type="ECO:0000256" key="12">
    <source>
        <dbReference type="ARBA" id="ARBA00033342"/>
    </source>
</evidence>
<keyword evidence="9 13" id="KW-0472">Membrane</keyword>
<dbReference type="PANTHER" id="PTHR12428">
    <property type="entry name" value="OXA1"/>
    <property type="match status" value="1"/>
</dbReference>
<dbReference type="HAMAP" id="MF_01810">
    <property type="entry name" value="YidC_type1"/>
    <property type="match status" value="1"/>
</dbReference>
<dbReference type="InterPro" id="IPR038221">
    <property type="entry name" value="YidC_periplasmic_sf"/>
</dbReference>
<dbReference type="NCBIfam" id="TIGR03592">
    <property type="entry name" value="yidC_oxa1_cterm"/>
    <property type="match status" value="1"/>
</dbReference>
<evidence type="ECO:0000256" key="2">
    <source>
        <dbReference type="ARBA" id="ARBA00010527"/>
    </source>
</evidence>
<evidence type="ECO:0000256" key="5">
    <source>
        <dbReference type="ARBA" id="ARBA00022475"/>
    </source>
</evidence>
<keyword evidence="7 13" id="KW-0653">Protein transport</keyword>
<feature type="region of interest" description="Disordered" evidence="14">
    <location>
        <begin position="36"/>
        <end position="67"/>
    </location>
</feature>
<gene>
    <name evidence="13" type="primary">yidC</name>
    <name evidence="17" type="ORF">SAMN05421779_10464</name>
</gene>
<keyword evidence="10 13" id="KW-0143">Chaperone</keyword>
<dbReference type="InterPro" id="IPR019998">
    <property type="entry name" value="Membr_insert_YidC"/>
</dbReference>
<dbReference type="RefSeq" id="WP_076400527.1">
    <property type="nucleotide sequence ID" value="NZ_FTOA01000004.1"/>
</dbReference>